<protein>
    <submittedName>
        <fullName evidence="1">Uncharacterized protein</fullName>
    </submittedName>
</protein>
<reference evidence="1" key="1">
    <citation type="journal article" date="2023" name="bioRxiv">
        <title>Improved chromosome-level genome assembly for marigold (Tagetes erecta).</title>
        <authorList>
            <person name="Jiang F."/>
            <person name="Yuan L."/>
            <person name="Wang S."/>
            <person name="Wang H."/>
            <person name="Xu D."/>
            <person name="Wang A."/>
            <person name="Fan W."/>
        </authorList>
    </citation>
    <scope>NUCLEOTIDE SEQUENCE</scope>
    <source>
        <strain evidence="1">WSJ</strain>
        <tissue evidence="1">Leaf</tissue>
    </source>
</reference>
<keyword evidence="2" id="KW-1185">Reference proteome</keyword>
<dbReference type="Proteomes" id="UP001229421">
    <property type="component" value="Unassembled WGS sequence"/>
</dbReference>
<evidence type="ECO:0000313" key="1">
    <source>
        <dbReference type="EMBL" id="KAK1419336.1"/>
    </source>
</evidence>
<proteinExistence type="predicted"/>
<gene>
    <name evidence="1" type="ORF">QVD17_28502</name>
</gene>
<organism evidence="1 2">
    <name type="scientific">Tagetes erecta</name>
    <name type="common">African marigold</name>
    <dbReference type="NCBI Taxonomy" id="13708"/>
    <lineage>
        <taxon>Eukaryota</taxon>
        <taxon>Viridiplantae</taxon>
        <taxon>Streptophyta</taxon>
        <taxon>Embryophyta</taxon>
        <taxon>Tracheophyta</taxon>
        <taxon>Spermatophyta</taxon>
        <taxon>Magnoliopsida</taxon>
        <taxon>eudicotyledons</taxon>
        <taxon>Gunneridae</taxon>
        <taxon>Pentapetalae</taxon>
        <taxon>asterids</taxon>
        <taxon>campanulids</taxon>
        <taxon>Asterales</taxon>
        <taxon>Asteraceae</taxon>
        <taxon>Asteroideae</taxon>
        <taxon>Heliantheae alliance</taxon>
        <taxon>Tageteae</taxon>
        <taxon>Tagetes</taxon>
    </lineage>
</organism>
<sequence length="112" mass="13068">MLIDKHNLSIVMDACMKKLCTLGWEEYDARHQTVLFLFGESADIRKVWLQVQPSTCEPWVKNVGAKHGWMFITPSGEIEKKKRKTRPNDIFLPHLRVTHTNTNTNTNIELYI</sequence>
<name>A0AAD8KDY3_TARER</name>
<accession>A0AAD8KDY3</accession>
<dbReference type="AlphaFoldDB" id="A0AAD8KDY3"/>
<evidence type="ECO:0000313" key="2">
    <source>
        <dbReference type="Proteomes" id="UP001229421"/>
    </source>
</evidence>
<dbReference type="EMBL" id="JAUHHV010000007">
    <property type="protein sequence ID" value="KAK1419336.1"/>
    <property type="molecule type" value="Genomic_DNA"/>
</dbReference>
<comment type="caution">
    <text evidence="1">The sequence shown here is derived from an EMBL/GenBank/DDBJ whole genome shotgun (WGS) entry which is preliminary data.</text>
</comment>